<dbReference type="PANTHER" id="PTHR10778">
    <property type="entry name" value="SOLUTE CARRIER FAMILY 35 MEMBER B"/>
    <property type="match status" value="1"/>
</dbReference>
<reference evidence="10 11" key="1">
    <citation type="submission" date="2021-04" db="EMBL/GenBank/DDBJ databases">
        <authorList>
            <person name="Bliznina A."/>
        </authorList>
    </citation>
    <scope>NUCLEOTIDE SEQUENCE [LARGE SCALE GENOMIC DNA]</scope>
</reference>
<keyword evidence="7 9" id="KW-0472">Membrane</keyword>
<comment type="subcellular location">
    <subcellularLocation>
        <location evidence="1">Endoplasmic reticulum membrane</location>
        <topology evidence="1">Multi-pass membrane protein</topology>
    </subcellularLocation>
</comment>
<feature type="transmembrane region" description="Helical" evidence="9">
    <location>
        <begin position="95"/>
        <end position="116"/>
    </location>
</feature>
<feature type="transmembrane region" description="Helical" evidence="9">
    <location>
        <begin position="7"/>
        <end position="24"/>
    </location>
</feature>
<organism evidence="10 11">
    <name type="scientific">Oikopleura dioica</name>
    <name type="common">Tunicate</name>
    <dbReference type="NCBI Taxonomy" id="34765"/>
    <lineage>
        <taxon>Eukaryota</taxon>
        <taxon>Metazoa</taxon>
        <taxon>Chordata</taxon>
        <taxon>Tunicata</taxon>
        <taxon>Appendicularia</taxon>
        <taxon>Copelata</taxon>
        <taxon>Oikopleuridae</taxon>
        <taxon>Oikopleura</taxon>
    </lineage>
</organism>
<evidence type="ECO:0000256" key="9">
    <source>
        <dbReference type="SAM" id="Phobius"/>
    </source>
</evidence>
<comment type="similarity">
    <text evidence="2">Belongs to the nucleotide-sugar transporter family. SLC35B subfamily.</text>
</comment>
<gene>
    <name evidence="10" type="ORF">OKIOD_LOCUS10992</name>
</gene>
<evidence type="ECO:0000313" key="11">
    <source>
        <dbReference type="Proteomes" id="UP001158576"/>
    </source>
</evidence>
<evidence type="ECO:0000256" key="6">
    <source>
        <dbReference type="ARBA" id="ARBA00022989"/>
    </source>
</evidence>
<evidence type="ECO:0000256" key="4">
    <source>
        <dbReference type="ARBA" id="ARBA00022692"/>
    </source>
</evidence>
<dbReference type="EMBL" id="OU015566">
    <property type="protein sequence ID" value="CAG5105550.1"/>
    <property type="molecule type" value="Genomic_DNA"/>
</dbReference>
<evidence type="ECO:0000256" key="8">
    <source>
        <dbReference type="ARBA" id="ARBA00040754"/>
    </source>
</evidence>
<dbReference type="Pfam" id="PF08449">
    <property type="entry name" value="UAA"/>
    <property type="match status" value="1"/>
</dbReference>
<feature type="transmembrane region" description="Helical" evidence="9">
    <location>
        <begin position="70"/>
        <end position="89"/>
    </location>
</feature>
<feature type="transmembrane region" description="Helical" evidence="9">
    <location>
        <begin position="157"/>
        <end position="176"/>
    </location>
</feature>
<dbReference type="InterPro" id="IPR037185">
    <property type="entry name" value="EmrE-like"/>
</dbReference>
<dbReference type="SUPFAM" id="SSF103481">
    <property type="entry name" value="Multidrug resistance efflux transporter EmrE"/>
    <property type="match status" value="2"/>
</dbReference>
<keyword evidence="6 9" id="KW-1133">Transmembrane helix</keyword>
<name>A0ABN7SVL5_OIKDI</name>
<accession>A0ABN7SVL5</accession>
<evidence type="ECO:0000313" key="10">
    <source>
        <dbReference type="EMBL" id="CAG5105550.1"/>
    </source>
</evidence>
<evidence type="ECO:0000256" key="3">
    <source>
        <dbReference type="ARBA" id="ARBA00022448"/>
    </source>
</evidence>
<keyword evidence="11" id="KW-1185">Reference proteome</keyword>
<evidence type="ECO:0000256" key="7">
    <source>
        <dbReference type="ARBA" id="ARBA00023136"/>
    </source>
</evidence>
<dbReference type="Gene3D" id="1.10.3730.20">
    <property type="match status" value="1"/>
</dbReference>
<keyword evidence="5" id="KW-0256">Endoplasmic reticulum</keyword>
<evidence type="ECO:0000256" key="5">
    <source>
        <dbReference type="ARBA" id="ARBA00022824"/>
    </source>
</evidence>
<proteinExistence type="inferred from homology"/>
<protein>
    <recommendedName>
        <fullName evidence="8">Solute carrier family 35 member B1</fullName>
    </recommendedName>
</protein>
<evidence type="ECO:0000256" key="1">
    <source>
        <dbReference type="ARBA" id="ARBA00004477"/>
    </source>
</evidence>
<keyword evidence="4 9" id="KW-0812">Transmembrane</keyword>
<feature type="transmembrane region" description="Helical" evidence="9">
    <location>
        <begin position="36"/>
        <end position="58"/>
    </location>
</feature>
<evidence type="ECO:0000256" key="2">
    <source>
        <dbReference type="ARBA" id="ARBA00010694"/>
    </source>
</evidence>
<dbReference type="Proteomes" id="UP001158576">
    <property type="component" value="Chromosome 1"/>
</dbReference>
<feature type="transmembrane region" description="Helical" evidence="9">
    <location>
        <begin position="123"/>
        <end position="141"/>
    </location>
</feature>
<feature type="transmembrane region" description="Helical" evidence="9">
    <location>
        <begin position="188"/>
        <end position="213"/>
    </location>
</feature>
<sequence length="312" mass="34288">MTFEKLYYAGGILTFYGLLGIAQEKITKADYEDDKFVYQAELVFTMVLSNLVFAAWSGSKRDKTDKTPKIIYILCAICYVTAMLSSNYALKHVNYPTQVLGKSCKPVAVMIMCLLLRQKSYKFSKYFCVFLIVAGVVTFLYNPKKSAASGELGSGELWILASLAMDGCVASCQEYMKKNYQSPKSNMMLNLNLVALIVLVGQSLASGTFFGFFGFVQRNPDCLKWLAALGVCSALGQHFIFSIVTGYGPLLCSIVTTTRKFFTILLSVVLFGNSLTTQQWSGSVLVFVGLALDGFLESKAKSAAAAQKKKSK</sequence>
<keyword evidence="3" id="KW-0813">Transport</keyword>
<dbReference type="PANTHER" id="PTHR10778:SF10">
    <property type="entry name" value="SOLUTE CARRIER FAMILY 35 MEMBER B1"/>
    <property type="match status" value="1"/>
</dbReference>
<dbReference type="InterPro" id="IPR013657">
    <property type="entry name" value="SCL35B1-4/HUT1"/>
</dbReference>